<evidence type="ECO:0000313" key="2">
    <source>
        <dbReference type="EMBL" id="KAF1988042.1"/>
    </source>
</evidence>
<gene>
    <name evidence="2" type="ORF">K402DRAFT_392319</name>
</gene>
<keyword evidence="3" id="KW-1185">Reference proteome</keyword>
<protein>
    <submittedName>
        <fullName evidence="2">Uncharacterized protein</fullName>
    </submittedName>
</protein>
<proteinExistence type="predicted"/>
<dbReference type="AlphaFoldDB" id="A0A6G1H4R1"/>
<dbReference type="Proteomes" id="UP000800041">
    <property type="component" value="Unassembled WGS sequence"/>
</dbReference>
<reference evidence="2" key="1">
    <citation type="journal article" date="2020" name="Stud. Mycol.">
        <title>101 Dothideomycetes genomes: a test case for predicting lifestyles and emergence of pathogens.</title>
        <authorList>
            <person name="Haridas S."/>
            <person name="Albert R."/>
            <person name="Binder M."/>
            <person name="Bloem J."/>
            <person name="Labutti K."/>
            <person name="Salamov A."/>
            <person name="Andreopoulos B."/>
            <person name="Baker S."/>
            <person name="Barry K."/>
            <person name="Bills G."/>
            <person name="Bluhm B."/>
            <person name="Cannon C."/>
            <person name="Castanera R."/>
            <person name="Culley D."/>
            <person name="Daum C."/>
            <person name="Ezra D."/>
            <person name="Gonzalez J."/>
            <person name="Henrissat B."/>
            <person name="Kuo A."/>
            <person name="Liang C."/>
            <person name="Lipzen A."/>
            <person name="Lutzoni F."/>
            <person name="Magnuson J."/>
            <person name="Mondo S."/>
            <person name="Nolan M."/>
            <person name="Ohm R."/>
            <person name="Pangilinan J."/>
            <person name="Park H.-J."/>
            <person name="Ramirez L."/>
            <person name="Alfaro M."/>
            <person name="Sun H."/>
            <person name="Tritt A."/>
            <person name="Yoshinaga Y."/>
            <person name="Zwiers L.-H."/>
            <person name="Turgeon B."/>
            <person name="Goodwin S."/>
            <person name="Spatafora J."/>
            <person name="Crous P."/>
            <person name="Grigoriev I."/>
        </authorList>
    </citation>
    <scope>NUCLEOTIDE SEQUENCE</scope>
    <source>
        <strain evidence="2">CBS 113979</strain>
    </source>
</reference>
<feature type="region of interest" description="Disordered" evidence="1">
    <location>
        <begin position="1"/>
        <end position="51"/>
    </location>
</feature>
<accession>A0A6G1H4R1</accession>
<feature type="compositionally biased region" description="Basic and acidic residues" evidence="1">
    <location>
        <begin position="10"/>
        <end position="23"/>
    </location>
</feature>
<sequence length="389" mass="43644">MSSSRKRKASASDDGERQSKCRALENISTCGEAASDPVNNSAGRQASESNHVMASTSTIPPRVSLNLANSTGAESTFGEQLERTLIRNNLAAADSNSNDSTPTIVGDGLPYAPPAFHPSDCLFLRRIPVELRLEIFTISIEETPTSLCPESYEYLVDLTTNFIDGTHPLPDNQGCTSPYCMLDGKPIAIPKHSLLFVNRQIAVEFGQNMLRSCWVNVFFTAKHMNDTIDCLVLPRPDLVRKLAVRIDLDAMFLAYRFAEFKAAVARSLRAQAQSSSQDEDDDDITRHLDLHTERLLRAQITSEFLRKQVDRLKDYFSCMPNLTDIDVCWIINMEELRSAGDDRNELLVWEVFRLSKAMPNVRHIQIATSATMKRKFSRRGRAWIPVNAE</sequence>
<evidence type="ECO:0000256" key="1">
    <source>
        <dbReference type="SAM" id="MobiDB-lite"/>
    </source>
</evidence>
<feature type="compositionally biased region" description="Polar residues" evidence="1">
    <location>
        <begin position="37"/>
        <end position="51"/>
    </location>
</feature>
<name>A0A6G1H4R1_9PEZI</name>
<evidence type="ECO:0000313" key="3">
    <source>
        <dbReference type="Proteomes" id="UP000800041"/>
    </source>
</evidence>
<organism evidence="2 3">
    <name type="scientific">Aulographum hederae CBS 113979</name>
    <dbReference type="NCBI Taxonomy" id="1176131"/>
    <lineage>
        <taxon>Eukaryota</taxon>
        <taxon>Fungi</taxon>
        <taxon>Dikarya</taxon>
        <taxon>Ascomycota</taxon>
        <taxon>Pezizomycotina</taxon>
        <taxon>Dothideomycetes</taxon>
        <taxon>Pleosporomycetidae</taxon>
        <taxon>Aulographales</taxon>
        <taxon>Aulographaceae</taxon>
    </lineage>
</organism>
<dbReference type="EMBL" id="ML977150">
    <property type="protein sequence ID" value="KAF1988042.1"/>
    <property type="molecule type" value="Genomic_DNA"/>
</dbReference>